<evidence type="ECO:0000313" key="2">
    <source>
        <dbReference type="Proteomes" id="UP000594263"/>
    </source>
</evidence>
<dbReference type="EnsemblPlants" id="Kaladp0067s0281.1.v1.1">
    <property type="protein sequence ID" value="Kaladp0067s0281.1.v1.1.CDS.1"/>
    <property type="gene ID" value="Kaladp0067s0281.v1.1"/>
</dbReference>
<organism evidence="1 2">
    <name type="scientific">Kalanchoe fedtschenkoi</name>
    <name type="common">Lavender scallops</name>
    <name type="synonym">South American air plant</name>
    <dbReference type="NCBI Taxonomy" id="63787"/>
    <lineage>
        <taxon>Eukaryota</taxon>
        <taxon>Viridiplantae</taxon>
        <taxon>Streptophyta</taxon>
        <taxon>Embryophyta</taxon>
        <taxon>Tracheophyta</taxon>
        <taxon>Spermatophyta</taxon>
        <taxon>Magnoliopsida</taxon>
        <taxon>eudicotyledons</taxon>
        <taxon>Gunneridae</taxon>
        <taxon>Pentapetalae</taxon>
        <taxon>Saxifragales</taxon>
        <taxon>Crassulaceae</taxon>
        <taxon>Kalanchoe</taxon>
    </lineage>
</organism>
<keyword evidence="2" id="KW-1185">Reference proteome</keyword>
<evidence type="ECO:0000313" key="1">
    <source>
        <dbReference type="EnsemblPlants" id="Kaladp0067s0281.1.v1.1.CDS.1"/>
    </source>
</evidence>
<accession>A0A7N1A0P6</accession>
<name>A0A7N1A0P6_KALFE</name>
<dbReference type="Proteomes" id="UP000594263">
    <property type="component" value="Unplaced"/>
</dbReference>
<reference evidence="1" key="1">
    <citation type="submission" date="2021-01" db="UniProtKB">
        <authorList>
            <consortium name="EnsemblPlants"/>
        </authorList>
    </citation>
    <scope>IDENTIFICATION</scope>
</reference>
<dbReference type="AlphaFoldDB" id="A0A7N1A0P6"/>
<dbReference type="Gramene" id="Kaladp0067s0281.1.v1.1">
    <property type="protein sequence ID" value="Kaladp0067s0281.1.v1.1.CDS.1"/>
    <property type="gene ID" value="Kaladp0067s0281.v1.1"/>
</dbReference>
<proteinExistence type="predicted"/>
<protein>
    <submittedName>
        <fullName evidence="1">Uncharacterized protein</fullName>
    </submittedName>
</protein>
<sequence>MIPSSLVSSVSASVRENPEIEILEISGRGMDRLLAERFGRLPKPFARWLIT</sequence>